<dbReference type="GO" id="GO:0046512">
    <property type="term" value="P:sphingosine biosynthetic process"/>
    <property type="evidence" value="ECO:0007669"/>
    <property type="project" value="TreeGrafter"/>
</dbReference>
<dbReference type="Pfam" id="PF19279">
    <property type="entry name" value="YegS_C"/>
    <property type="match status" value="1"/>
</dbReference>
<proteinExistence type="predicted"/>
<keyword evidence="2" id="KW-0547">Nucleotide-binding</keyword>
<evidence type="ECO:0000256" key="4">
    <source>
        <dbReference type="ARBA" id="ARBA00022840"/>
    </source>
</evidence>
<dbReference type="InterPro" id="IPR016064">
    <property type="entry name" value="NAD/diacylglycerol_kinase_sf"/>
</dbReference>
<keyword evidence="7" id="KW-1185">Reference proteome</keyword>
<evidence type="ECO:0000313" key="6">
    <source>
        <dbReference type="EMBL" id="KAG0329452.1"/>
    </source>
</evidence>
<evidence type="ECO:0000313" key="7">
    <source>
        <dbReference type="Proteomes" id="UP000738325"/>
    </source>
</evidence>
<keyword evidence="4" id="KW-0067">ATP-binding</keyword>
<keyword evidence="1" id="KW-0808">Transferase</keyword>
<dbReference type="Proteomes" id="UP000738325">
    <property type="component" value="Unassembled WGS sequence"/>
</dbReference>
<dbReference type="InterPro" id="IPR045540">
    <property type="entry name" value="YegS/DAGK_C"/>
</dbReference>
<dbReference type="SUPFAM" id="SSF111331">
    <property type="entry name" value="NAD kinase/diacylglycerol kinase-like"/>
    <property type="match status" value="1"/>
</dbReference>
<comment type="caution">
    <text evidence="6">The sequence shown here is derived from an EMBL/GenBank/DDBJ whole genome shotgun (WGS) entry which is preliminary data.</text>
</comment>
<evidence type="ECO:0000256" key="1">
    <source>
        <dbReference type="ARBA" id="ARBA00022679"/>
    </source>
</evidence>
<dbReference type="GO" id="GO:0001727">
    <property type="term" value="F:lipid kinase activity"/>
    <property type="evidence" value="ECO:0007669"/>
    <property type="project" value="TreeGrafter"/>
</dbReference>
<dbReference type="PANTHER" id="PTHR12358">
    <property type="entry name" value="SPHINGOSINE KINASE"/>
    <property type="match status" value="1"/>
</dbReference>
<dbReference type="InterPro" id="IPR001206">
    <property type="entry name" value="Diacylglycerol_kinase_cat_dom"/>
</dbReference>
<name>A0A9P6RWM8_9FUNG</name>
<accession>A0A9P6RWM8</accession>
<gene>
    <name evidence="6" type="ORF">BGZ99_001838</name>
</gene>
<dbReference type="SMART" id="SM00046">
    <property type="entry name" value="DAGKc"/>
    <property type="match status" value="1"/>
</dbReference>
<feature type="domain" description="DAGKc" evidence="5">
    <location>
        <begin position="7"/>
        <end position="182"/>
    </location>
</feature>
<organism evidence="6 7">
    <name type="scientific">Dissophora globulifera</name>
    <dbReference type="NCBI Taxonomy" id="979702"/>
    <lineage>
        <taxon>Eukaryota</taxon>
        <taxon>Fungi</taxon>
        <taxon>Fungi incertae sedis</taxon>
        <taxon>Mucoromycota</taxon>
        <taxon>Mortierellomycotina</taxon>
        <taxon>Mortierellomycetes</taxon>
        <taxon>Mortierellales</taxon>
        <taxon>Mortierellaceae</taxon>
        <taxon>Dissophora</taxon>
    </lineage>
</organism>
<dbReference type="PROSITE" id="PS50146">
    <property type="entry name" value="DAGK"/>
    <property type="match status" value="1"/>
</dbReference>
<keyword evidence="3" id="KW-0418">Kinase</keyword>
<dbReference type="OrthoDB" id="336240at2759"/>
<dbReference type="EMBL" id="JAAAIP010000015">
    <property type="protein sequence ID" value="KAG0329452.1"/>
    <property type="molecule type" value="Genomic_DNA"/>
</dbReference>
<dbReference type="InterPro" id="IPR050187">
    <property type="entry name" value="Lipid_Phosphate_FormReg"/>
</dbReference>
<dbReference type="Gene3D" id="3.40.50.10330">
    <property type="entry name" value="Probable inorganic polyphosphate/atp-NAD kinase, domain 1"/>
    <property type="match status" value="1"/>
</dbReference>
<dbReference type="GO" id="GO:0005737">
    <property type="term" value="C:cytoplasm"/>
    <property type="evidence" value="ECO:0007669"/>
    <property type="project" value="TreeGrafter"/>
</dbReference>
<evidence type="ECO:0000256" key="2">
    <source>
        <dbReference type="ARBA" id="ARBA00022741"/>
    </source>
</evidence>
<dbReference type="PANTHER" id="PTHR12358:SF108">
    <property type="entry name" value="DAGKC DOMAIN-CONTAINING PROTEIN"/>
    <property type="match status" value="1"/>
</dbReference>
<evidence type="ECO:0000256" key="3">
    <source>
        <dbReference type="ARBA" id="ARBA00022777"/>
    </source>
</evidence>
<dbReference type="GO" id="GO:0005524">
    <property type="term" value="F:ATP binding"/>
    <property type="evidence" value="ECO:0007669"/>
    <property type="project" value="UniProtKB-KW"/>
</dbReference>
<dbReference type="InterPro" id="IPR017438">
    <property type="entry name" value="ATP-NAD_kinase_N"/>
</dbReference>
<dbReference type="Pfam" id="PF00781">
    <property type="entry name" value="DAGK_cat"/>
    <property type="match status" value="1"/>
</dbReference>
<reference evidence="6" key="1">
    <citation type="journal article" date="2020" name="Fungal Divers.">
        <title>Resolving the Mortierellaceae phylogeny through synthesis of multi-gene phylogenetics and phylogenomics.</title>
        <authorList>
            <person name="Vandepol N."/>
            <person name="Liber J."/>
            <person name="Desiro A."/>
            <person name="Na H."/>
            <person name="Kennedy M."/>
            <person name="Barry K."/>
            <person name="Grigoriev I.V."/>
            <person name="Miller A.N."/>
            <person name="O'Donnell K."/>
            <person name="Stajich J.E."/>
            <person name="Bonito G."/>
        </authorList>
    </citation>
    <scope>NUCLEOTIDE SEQUENCE</scope>
    <source>
        <strain evidence="6">REB-010B</strain>
    </source>
</reference>
<dbReference type="Gene3D" id="2.60.200.40">
    <property type="match status" value="1"/>
</dbReference>
<dbReference type="AlphaFoldDB" id="A0A9P6RWM8"/>
<protein>
    <recommendedName>
        <fullName evidence="5">DAGKc domain-containing protein</fullName>
    </recommendedName>
</protein>
<dbReference type="GO" id="GO:0016020">
    <property type="term" value="C:membrane"/>
    <property type="evidence" value="ECO:0007669"/>
    <property type="project" value="TreeGrafter"/>
</dbReference>
<evidence type="ECO:0000259" key="5">
    <source>
        <dbReference type="PROSITE" id="PS50146"/>
    </source>
</evidence>
<sequence length="401" mass="42980">MGIISTSDTFPLLVVLNPSSGPKQAQDIYTKQVLPALNTANIGNQLIETTTQGHARTYFKENIQQILADLCQSLAAAVASNDRGPAGDGVEPAPPTSATLRIMVLGGDGTVHEIVNGILEGLKGSAFVSDLFRPRVEFSIIPAGTGNAIATSLGITTVQEALERFLAGNSTPMRAIQVSTPTPTVAAAAESSEAASNRKTWEPRLYTVVVNSFGLHCATVYDAEDFRILGNTRFKISALKNVVMLKQYDARIELFGAVQKYDRDLREMGVVSAATETDGSASVTLLGKFTYLMLTKQASLEPGFIPTPLASTSDDWLDVLAVQNADRGQILKVLGLATKGGDHVGLETVEYYKAKAVELETPTKDRLCVDGEFLDVEGGAGGRVRFEVVSDPNIQIFHVYR</sequence>